<feature type="binding site" evidence="5 8">
    <location>
        <position position="41"/>
    </location>
    <ligand>
        <name>Mg(2+)</name>
        <dbReference type="ChEBI" id="CHEBI:18420"/>
    </ligand>
</feature>
<organism evidence="9">
    <name type="scientific">uncultured marine thaumarchaeote KM3_150_B03</name>
    <dbReference type="NCBI Taxonomy" id="1456015"/>
    <lineage>
        <taxon>Archaea</taxon>
        <taxon>Nitrososphaerota</taxon>
        <taxon>environmental samples</taxon>
    </lineage>
</organism>
<evidence type="ECO:0000256" key="7">
    <source>
        <dbReference type="PIRSR" id="PIRSR000388-2"/>
    </source>
</evidence>
<feature type="binding site" evidence="5 7">
    <location>
        <position position="80"/>
    </location>
    <ligand>
        <name>3-methyl-2-oxobutanoate</name>
        <dbReference type="ChEBI" id="CHEBI:11851"/>
    </ligand>
</feature>
<gene>
    <name evidence="5 9" type="primary">panB</name>
</gene>
<comment type="cofactor">
    <cofactor evidence="5 8">
        <name>Mg(2+)</name>
        <dbReference type="ChEBI" id="CHEBI:18420"/>
    </cofactor>
    <text evidence="5 8">Binds 1 Mg(2+) ion per subunit.</text>
</comment>
<evidence type="ECO:0000256" key="4">
    <source>
        <dbReference type="ARBA" id="ARBA00022993"/>
    </source>
</evidence>
<dbReference type="CDD" id="cd06557">
    <property type="entry name" value="KPHMT-like"/>
    <property type="match status" value="1"/>
</dbReference>
<evidence type="ECO:0000256" key="5">
    <source>
        <dbReference type="HAMAP-Rule" id="MF_00156"/>
    </source>
</evidence>
<evidence type="ECO:0000256" key="6">
    <source>
        <dbReference type="PIRSR" id="PIRSR000388-1"/>
    </source>
</evidence>
<dbReference type="UniPathway" id="UPA00241"/>
<dbReference type="NCBIfam" id="TIGR00222">
    <property type="entry name" value="panB"/>
    <property type="match status" value="1"/>
</dbReference>
<evidence type="ECO:0000313" key="9">
    <source>
        <dbReference type="EMBL" id="AIF01846.1"/>
    </source>
</evidence>
<dbReference type="InterPro" id="IPR015813">
    <property type="entry name" value="Pyrv/PenolPyrv_kinase-like_dom"/>
</dbReference>
<dbReference type="NCBIfam" id="NF001452">
    <property type="entry name" value="PRK00311.1"/>
    <property type="match status" value="1"/>
</dbReference>
<comment type="catalytic activity">
    <reaction evidence="5">
        <text>(6R)-5,10-methylene-5,6,7,8-tetrahydrofolate + 3-methyl-2-oxobutanoate + H2O = 2-dehydropantoate + (6S)-5,6,7,8-tetrahydrofolate</text>
        <dbReference type="Rhea" id="RHEA:11824"/>
        <dbReference type="ChEBI" id="CHEBI:11561"/>
        <dbReference type="ChEBI" id="CHEBI:11851"/>
        <dbReference type="ChEBI" id="CHEBI:15377"/>
        <dbReference type="ChEBI" id="CHEBI:15636"/>
        <dbReference type="ChEBI" id="CHEBI:57453"/>
        <dbReference type="EC" id="2.1.2.11"/>
    </reaction>
</comment>
<keyword evidence="4 5" id="KW-0173">Coenzyme A biosynthesis</keyword>
<dbReference type="AlphaFoldDB" id="A0A075GCR0"/>
<dbReference type="GO" id="GO:0005737">
    <property type="term" value="C:cytoplasm"/>
    <property type="evidence" value="ECO:0007669"/>
    <property type="project" value="UniProtKB-SubCell"/>
</dbReference>
<dbReference type="InterPro" id="IPR040442">
    <property type="entry name" value="Pyrv_kinase-like_dom_sf"/>
</dbReference>
<feature type="binding site" evidence="5 8">
    <location>
        <position position="80"/>
    </location>
    <ligand>
        <name>Mg(2+)</name>
        <dbReference type="ChEBI" id="CHEBI:18420"/>
    </ligand>
</feature>
<feature type="binding site" evidence="5 7">
    <location>
        <begin position="41"/>
        <end position="42"/>
    </location>
    <ligand>
        <name>3-methyl-2-oxobutanoate</name>
        <dbReference type="ChEBI" id="CHEBI:11851"/>
    </ligand>
</feature>
<dbReference type="Gene3D" id="3.20.20.60">
    <property type="entry name" value="Phosphoenolpyruvate-binding domains"/>
    <property type="match status" value="1"/>
</dbReference>
<dbReference type="FunFam" id="3.20.20.60:FF:000003">
    <property type="entry name" value="3-methyl-2-oxobutanoate hydroxymethyltransferase"/>
    <property type="match status" value="1"/>
</dbReference>
<dbReference type="GO" id="GO:0003864">
    <property type="term" value="F:3-methyl-2-oxobutanoate hydroxymethyltransferase activity"/>
    <property type="evidence" value="ECO:0007669"/>
    <property type="project" value="UniProtKB-UniRule"/>
</dbReference>
<keyword evidence="5 8" id="KW-0479">Metal-binding</keyword>
<evidence type="ECO:0000256" key="8">
    <source>
        <dbReference type="PIRSR" id="PIRSR000388-3"/>
    </source>
</evidence>
<evidence type="ECO:0000256" key="1">
    <source>
        <dbReference type="ARBA" id="ARBA00005033"/>
    </source>
</evidence>
<dbReference type="PIRSF" id="PIRSF000388">
    <property type="entry name" value="Pantoate_hydroxy_MeTrfase"/>
    <property type="match status" value="1"/>
</dbReference>
<dbReference type="GO" id="GO:0015940">
    <property type="term" value="P:pantothenate biosynthetic process"/>
    <property type="evidence" value="ECO:0007669"/>
    <property type="project" value="UniProtKB-UniRule"/>
</dbReference>
<comment type="pathway">
    <text evidence="1">Cofactor biosynthesis; (R)-pantothenate biosynthesis; (R)-pantoate from 3-methyl-2-oxobutanoate: step 1/2.</text>
</comment>
<proteinExistence type="inferred from homology"/>
<sequence length="260" mass="28222">MHKTVYDIISKKGSKKISVVTSYDYTMATLCDQVDILLVGDSAGMVMLGYENTAPVTMDEMVLFTKAVSNGRQNALIVADLPNKSYENEADAVANSERLIRAGADAVKLEGRLPDIVRAIIKAGIPVMGHLGLLPQTAKKYTVQGKTVDGAKALLADAKALQEAGVFSIVLEMVAAETTKRITEAVFVPTIGIGCGKDCDGQVLVIHDMLGLFEKLTPKFVKKYLSLSEAIKKAVAEYVENVENRTFPAEEHTFHMEVQK</sequence>
<dbReference type="GO" id="GO:0000287">
    <property type="term" value="F:magnesium ion binding"/>
    <property type="evidence" value="ECO:0007669"/>
    <property type="project" value="TreeGrafter"/>
</dbReference>
<keyword evidence="5 8" id="KW-0460">Magnesium</keyword>
<comment type="subunit">
    <text evidence="5">Homodecamer; pentamer of dimers.</text>
</comment>
<dbReference type="Pfam" id="PF02548">
    <property type="entry name" value="Pantoate_transf"/>
    <property type="match status" value="1"/>
</dbReference>
<dbReference type="GO" id="GO:0032259">
    <property type="term" value="P:methylation"/>
    <property type="evidence" value="ECO:0007669"/>
    <property type="project" value="UniProtKB-KW"/>
</dbReference>
<dbReference type="EMBL" id="KF900632">
    <property type="protein sequence ID" value="AIF01846.1"/>
    <property type="molecule type" value="Genomic_DNA"/>
</dbReference>
<evidence type="ECO:0000256" key="3">
    <source>
        <dbReference type="ARBA" id="ARBA00022679"/>
    </source>
</evidence>
<dbReference type="GO" id="GO:0015937">
    <property type="term" value="P:coenzyme A biosynthetic process"/>
    <property type="evidence" value="ECO:0007669"/>
    <property type="project" value="UniProtKB-UniRule"/>
</dbReference>
<feature type="active site" description="Proton acceptor" evidence="5 6">
    <location>
        <position position="172"/>
    </location>
</feature>
<feature type="binding site" evidence="5 8">
    <location>
        <position position="110"/>
    </location>
    <ligand>
        <name>Mg(2+)</name>
        <dbReference type="ChEBI" id="CHEBI:18420"/>
    </ligand>
</feature>
<keyword evidence="5" id="KW-0963">Cytoplasm</keyword>
<dbReference type="GO" id="GO:0008168">
    <property type="term" value="F:methyltransferase activity"/>
    <property type="evidence" value="ECO:0007669"/>
    <property type="project" value="UniProtKB-KW"/>
</dbReference>
<dbReference type="SUPFAM" id="SSF51621">
    <property type="entry name" value="Phosphoenolpyruvate/pyruvate domain"/>
    <property type="match status" value="1"/>
</dbReference>
<name>A0A075GCR0_9ARCH</name>
<reference evidence="9" key="1">
    <citation type="journal article" date="2014" name="Genome Biol. Evol.">
        <title>Pangenome evidence for extensive interdomain horizontal transfer affecting lineage core and shell genes in uncultured planktonic thaumarchaeota and euryarchaeota.</title>
        <authorList>
            <person name="Deschamps P."/>
            <person name="Zivanovic Y."/>
            <person name="Moreira D."/>
            <person name="Rodriguez-Valera F."/>
            <person name="Lopez-Garcia P."/>
        </authorList>
    </citation>
    <scope>NUCLEOTIDE SEQUENCE</scope>
</reference>
<dbReference type="EC" id="2.1.2.11" evidence="5"/>
<dbReference type="PANTHER" id="PTHR20881:SF0">
    <property type="entry name" value="3-METHYL-2-OXOBUTANOATE HYDROXYMETHYLTRANSFERASE"/>
    <property type="match status" value="1"/>
</dbReference>
<comment type="pathway">
    <text evidence="5">Cofactor biosynthesis; coenzyme A biosynthesis.</text>
</comment>
<feature type="binding site" evidence="5 7">
    <location>
        <position position="108"/>
    </location>
    <ligand>
        <name>3-methyl-2-oxobutanoate</name>
        <dbReference type="ChEBI" id="CHEBI:11851"/>
    </ligand>
</feature>
<keyword evidence="3 5" id="KW-0808">Transferase</keyword>
<comment type="subcellular location">
    <subcellularLocation>
        <location evidence="5">Cytoplasm</location>
    </subcellularLocation>
</comment>
<accession>A0A075GCR0</accession>
<comment type="function">
    <text evidence="5">Catalyzes the reversible reaction in which hydroxymethyl group from 5,10-methylenetetrahydrofolate is transferred onto alpha-ketoisovalerate to form ketopantoate.</text>
</comment>
<evidence type="ECO:0000256" key="2">
    <source>
        <dbReference type="ARBA" id="ARBA00008676"/>
    </source>
</evidence>
<keyword evidence="9" id="KW-0489">Methyltransferase</keyword>
<protein>
    <recommendedName>
        <fullName evidence="5">3-methyl-2-oxobutanoate hydroxymethyltransferase</fullName>
        <ecNumber evidence="5">2.1.2.11</ecNumber>
    </recommendedName>
    <alternativeName>
        <fullName evidence="5">Ketopantoate hydroxymethyltransferase</fullName>
        <shortName evidence="5">KPHMT</shortName>
    </alternativeName>
</protein>
<dbReference type="InterPro" id="IPR003700">
    <property type="entry name" value="Pantoate_hydroxy_MeTrfase"/>
</dbReference>
<dbReference type="HAMAP" id="MF_00156">
    <property type="entry name" value="PanB"/>
    <property type="match status" value="1"/>
</dbReference>
<dbReference type="PANTHER" id="PTHR20881">
    <property type="entry name" value="3-METHYL-2-OXOBUTANOATE HYDROXYMETHYLTRANSFERASE"/>
    <property type="match status" value="1"/>
</dbReference>
<comment type="similarity">
    <text evidence="2 5">Belongs to the PanB family.</text>
</comment>